<evidence type="ECO:0000256" key="1">
    <source>
        <dbReference type="SAM" id="MobiDB-lite"/>
    </source>
</evidence>
<dbReference type="EMBL" id="JAHLQT010006506">
    <property type="protein sequence ID" value="KAG7174870.1"/>
    <property type="molecule type" value="Genomic_DNA"/>
</dbReference>
<feature type="non-terminal residue" evidence="2">
    <location>
        <position position="129"/>
    </location>
</feature>
<reference evidence="2" key="1">
    <citation type="journal article" date="2021" name="Sci. Adv.">
        <title>The American lobster genome reveals insights on longevity, neural, and immune adaptations.</title>
        <authorList>
            <person name="Polinski J.M."/>
            <person name="Zimin A.V."/>
            <person name="Clark K.F."/>
            <person name="Kohn A.B."/>
            <person name="Sadowski N."/>
            <person name="Timp W."/>
            <person name="Ptitsyn A."/>
            <person name="Khanna P."/>
            <person name="Romanova D.Y."/>
            <person name="Williams P."/>
            <person name="Greenwood S.J."/>
            <person name="Moroz L.L."/>
            <person name="Walt D.R."/>
            <person name="Bodnar A.G."/>
        </authorList>
    </citation>
    <scope>NUCLEOTIDE SEQUENCE</scope>
    <source>
        <strain evidence="2">GMGI-L3</strain>
    </source>
</reference>
<feature type="compositionally biased region" description="Polar residues" evidence="1">
    <location>
        <begin position="118"/>
        <end position="129"/>
    </location>
</feature>
<dbReference type="Proteomes" id="UP000747542">
    <property type="component" value="Unassembled WGS sequence"/>
</dbReference>
<keyword evidence="3" id="KW-1185">Reference proteome</keyword>
<protein>
    <submittedName>
        <fullName evidence="2">Uncharacterized protein</fullName>
    </submittedName>
</protein>
<dbReference type="AlphaFoldDB" id="A0A8J5TI81"/>
<organism evidence="2 3">
    <name type="scientific">Homarus americanus</name>
    <name type="common">American lobster</name>
    <dbReference type="NCBI Taxonomy" id="6706"/>
    <lineage>
        <taxon>Eukaryota</taxon>
        <taxon>Metazoa</taxon>
        <taxon>Ecdysozoa</taxon>
        <taxon>Arthropoda</taxon>
        <taxon>Crustacea</taxon>
        <taxon>Multicrustacea</taxon>
        <taxon>Malacostraca</taxon>
        <taxon>Eumalacostraca</taxon>
        <taxon>Eucarida</taxon>
        <taxon>Decapoda</taxon>
        <taxon>Pleocyemata</taxon>
        <taxon>Astacidea</taxon>
        <taxon>Nephropoidea</taxon>
        <taxon>Nephropidae</taxon>
        <taxon>Homarus</taxon>
    </lineage>
</organism>
<evidence type="ECO:0000313" key="2">
    <source>
        <dbReference type="EMBL" id="KAG7174870.1"/>
    </source>
</evidence>
<accession>A0A8J5TI81</accession>
<evidence type="ECO:0000313" key="3">
    <source>
        <dbReference type="Proteomes" id="UP000747542"/>
    </source>
</evidence>
<name>A0A8J5TI81_HOMAM</name>
<feature type="region of interest" description="Disordered" evidence="1">
    <location>
        <begin position="88"/>
        <end position="129"/>
    </location>
</feature>
<comment type="caution">
    <text evidence="2">The sequence shown here is derived from an EMBL/GenBank/DDBJ whole genome shotgun (WGS) entry which is preliminary data.</text>
</comment>
<proteinExistence type="predicted"/>
<gene>
    <name evidence="2" type="ORF">Hamer_G028451</name>
</gene>
<sequence length="129" mass="13997">MGNKIIMNIMSQYGKVGGMRLNKYTKGPAAGLLNGTRALKAGQRKTCYKCGHEVHFAIHCCTEAVDKVNIFNEEDFLAIQLSGEIHSSRTGAKEGEESVTVTQVPATTQNGVEREEVPSQTITQDAVDP</sequence>
<feature type="compositionally biased region" description="Polar residues" evidence="1">
    <location>
        <begin position="99"/>
        <end position="111"/>
    </location>
</feature>